<accession>A0A1G7IXK8</accession>
<dbReference type="RefSeq" id="WP_093688133.1">
    <property type="nucleotide sequence ID" value="NZ_FNBU01000003.1"/>
</dbReference>
<evidence type="ECO:0000256" key="4">
    <source>
        <dbReference type="ARBA" id="ARBA00022989"/>
    </source>
</evidence>
<keyword evidence="7" id="KW-0175">Coiled coil</keyword>
<keyword evidence="10" id="KW-1185">Reference proteome</keyword>
<feature type="coiled-coil region" evidence="7">
    <location>
        <begin position="37"/>
        <end position="71"/>
    </location>
</feature>
<keyword evidence="5 8" id="KW-0472">Membrane</keyword>
<keyword evidence="3 8" id="KW-0812">Transmembrane</keyword>
<organism evidence="9 10">
    <name type="scientific">Sporolituus thermophilus DSM 23256</name>
    <dbReference type="NCBI Taxonomy" id="1123285"/>
    <lineage>
        <taxon>Bacteria</taxon>
        <taxon>Bacillati</taxon>
        <taxon>Bacillota</taxon>
        <taxon>Negativicutes</taxon>
        <taxon>Selenomonadales</taxon>
        <taxon>Sporomusaceae</taxon>
        <taxon>Sporolituus</taxon>
    </lineage>
</organism>
<evidence type="ECO:0000256" key="7">
    <source>
        <dbReference type="SAM" id="Coils"/>
    </source>
</evidence>
<evidence type="ECO:0000313" key="9">
    <source>
        <dbReference type="EMBL" id="SDF17009.1"/>
    </source>
</evidence>
<name>A0A1G7IXK8_9FIRM</name>
<feature type="transmembrane region" description="Helical" evidence="8">
    <location>
        <begin position="12"/>
        <end position="31"/>
    </location>
</feature>
<keyword evidence="6" id="KW-0131">Cell cycle</keyword>
<evidence type="ECO:0000256" key="8">
    <source>
        <dbReference type="SAM" id="Phobius"/>
    </source>
</evidence>
<dbReference type="GO" id="GO:0043093">
    <property type="term" value="P:FtsZ-dependent cytokinesis"/>
    <property type="evidence" value="ECO:0007669"/>
    <property type="project" value="TreeGrafter"/>
</dbReference>
<proteinExistence type="predicted"/>
<dbReference type="PANTHER" id="PTHR37485">
    <property type="entry name" value="CELL DIVISION PROTEIN FTSB"/>
    <property type="match status" value="1"/>
</dbReference>
<evidence type="ECO:0000256" key="5">
    <source>
        <dbReference type="ARBA" id="ARBA00023136"/>
    </source>
</evidence>
<dbReference type="InterPro" id="IPR023081">
    <property type="entry name" value="Cell_div_FtsB"/>
</dbReference>
<dbReference type="Pfam" id="PF04977">
    <property type="entry name" value="DivIC"/>
    <property type="match status" value="1"/>
</dbReference>
<evidence type="ECO:0000256" key="3">
    <source>
        <dbReference type="ARBA" id="ARBA00022692"/>
    </source>
</evidence>
<evidence type="ECO:0000256" key="2">
    <source>
        <dbReference type="ARBA" id="ARBA00022618"/>
    </source>
</evidence>
<keyword evidence="4 8" id="KW-1133">Transmembrane helix</keyword>
<evidence type="ECO:0000256" key="6">
    <source>
        <dbReference type="ARBA" id="ARBA00023306"/>
    </source>
</evidence>
<keyword evidence="2" id="KW-0132">Cell division</keyword>
<protein>
    <submittedName>
        <fullName evidence="9">Septum formation initiator</fullName>
    </submittedName>
</protein>
<dbReference type="PANTHER" id="PTHR37485:SF1">
    <property type="entry name" value="CELL DIVISION PROTEIN FTSB"/>
    <property type="match status" value="1"/>
</dbReference>
<keyword evidence="1" id="KW-1003">Cell membrane</keyword>
<dbReference type="OrthoDB" id="9815382at2"/>
<dbReference type="EMBL" id="FNBU01000003">
    <property type="protein sequence ID" value="SDF17009.1"/>
    <property type="molecule type" value="Genomic_DNA"/>
</dbReference>
<dbReference type="STRING" id="1123285.SAMN05660235_00687"/>
<dbReference type="InterPro" id="IPR007060">
    <property type="entry name" value="FtsL/DivIC"/>
</dbReference>
<evidence type="ECO:0000256" key="1">
    <source>
        <dbReference type="ARBA" id="ARBA00022475"/>
    </source>
</evidence>
<reference evidence="10" key="1">
    <citation type="submission" date="2016-10" db="EMBL/GenBank/DDBJ databases">
        <authorList>
            <person name="Varghese N."/>
            <person name="Submissions S."/>
        </authorList>
    </citation>
    <scope>NUCLEOTIDE SEQUENCE [LARGE SCALE GENOMIC DNA]</scope>
    <source>
        <strain evidence="10">DSM 23256</strain>
    </source>
</reference>
<dbReference type="AlphaFoldDB" id="A0A1G7IXK8"/>
<gene>
    <name evidence="9" type="ORF">SAMN05660235_00687</name>
</gene>
<dbReference type="Proteomes" id="UP000243333">
    <property type="component" value="Unassembled WGS sequence"/>
</dbReference>
<dbReference type="GO" id="GO:0030428">
    <property type="term" value="C:cell septum"/>
    <property type="evidence" value="ECO:0007669"/>
    <property type="project" value="TreeGrafter"/>
</dbReference>
<evidence type="ECO:0000313" key="10">
    <source>
        <dbReference type="Proteomes" id="UP000243333"/>
    </source>
</evidence>
<sequence>MAQPKQGKKYRLNWFRLVMLGLIGYFGYVLYGQYTELAAIRQETAATRARLEEVRQQNKALQEERQRLTTPAYVEKLAREELGLVKPGEVPFIPAGRN</sequence>